<dbReference type="FunFam" id="2.40.30.10:FF:000054">
    <property type="entry name" value="Translation initiation factor IF-2"/>
    <property type="match status" value="1"/>
</dbReference>
<feature type="compositionally biased region" description="Pro residues" evidence="8">
    <location>
        <begin position="281"/>
        <end position="292"/>
    </location>
</feature>
<feature type="compositionally biased region" description="Low complexity" evidence="8">
    <location>
        <begin position="68"/>
        <end position="86"/>
    </location>
</feature>
<dbReference type="Pfam" id="PF22042">
    <property type="entry name" value="EF-G_D2"/>
    <property type="match status" value="1"/>
</dbReference>
<feature type="compositionally biased region" description="Low complexity" evidence="8">
    <location>
        <begin position="350"/>
        <end position="362"/>
    </location>
</feature>
<dbReference type="NCBIfam" id="TIGR00231">
    <property type="entry name" value="small_GTP"/>
    <property type="match status" value="1"/>
</dbReference>
<organism evidence="10 11">
    <name type="scientific">Volvox africanus</name>
    <dbReference type="NCBI Taxonomy" id="51714"/>
    <lineage>
        <taxon>Eukaryota</taxon>
        <taxon>Viridiplantae</taxon>
        <taxon>Chlorophyta</taxon>
        <taxon>core chlorophytes</taxon>
        <taxon>Chlorophyceae</taxon>
        <taxon>CS clade</taxon>
        <taxon>Chlamydomonadales</taxon>
        <taxon>Volvocaceae</taxon>
        <taxon>Volvox</taxon>
    </lineage>
</organism>
<evidence type="ECO:0000259" key="9">
    <source>
        <dbReference type="PROSITE" id="PS51722"/>
    </source>
</evidence>
<dbReference type="Pfam" id="PF11987">
    <property type="entry name" value="IF-2"/>
    <property type="match status" value="1"/>
</dbReference>
<dbReference type="InterPro" id="IPR009000">
    <property type="entry name" value="Transl_B-barrel_sf"/>
</dbReference>
<dbReference type="Pfam" id="PF00009">
    <property type="entry name" value="GTP_EFTU"/>
    <property type="match status" value="1"/>
</dbReference>
<evidence type="ECO:0000256" key="1">
    <source>
        <dbReference type="ARBA" id="ARBA00007733"/>
    </source>
</evidence>
<dbReference type="InterPro" id="IPR036925">
    <property type="entry name" value="TIF_IF2_dom3_sf"/>
</dbReference>
<gene>
    <name evidence="10" type="ORF">Vafri_20631</name>
</gene>
<feature type="region of interest" description="Disordered" evidence="8">
    <location>
        <begin position="422"/>
        <end position="450"/>
    </location>
</feature>
<dbReference type="PROSITE" id="PS01176">
    <property type="entry name" value="IF2"/>
    <property type="match status" value="1"/>
</dbReference>
<dbReference type="InterPro" id="IPR005225">
    <property type="entry name" value="Small_GTP-bd"/>
</dbReference>
<dbReference type="Pfam" id="PF04760">
    <property type="entry name" value="IF2_N"/>
    <property type="match status" value="1"/>
</dbReference>
<dbReference type="Gene3D" id="3.40.50.10050">
    <property type="entry name" value="Translation initiation factor IF- 2, domain 3"/>
    <property type="match status" value="1"/>
</dbReference>
<evidence type="ECO:0000256" key="4">
    <source>
        <dbReference type="ARBA" id="ARBA00022917"/>
    </source>
</evidence>
<dbReference type="CDD" id="cd03692">
    <property type="entry name" value="mtIF2_IVc"/>
    <property type="match status" value="1"/>
</dbReference>
<comment type="function">
    <text evidence="6">One of the essential components for the initiation of protein synthesis. Protects formylmethionyl-tRNA from spontaneous hydrolysis and promotes its binding to the 30S ribosomal subunits. Also involved in the hydrolysis of GTP during the formation of the 70S ribosomal complex.</text>
</comment>
<dbReference type="PRINTS" id="PR00315">
    <property type="entry name" value="ELONGATNFCT"/>
</dbReference>
<dbReference type="InterPro" id="IPR000795">
    <property type="entry name" value="T_Tr_GTP-bd_dom"/>
</dbReference>
<feature type="compositionally biased region" description="Pro residues" evidence="8">
    <location>
        <begin position="152"/>
        <end position="164"/>
    </location>
</feature>
<evidence type="ECO:0000256" key="5">
    <source>
        <dbReference type="ARBA" id="ARBA00023134"/>
    </source>
</evidence>
<dbReference type="GO" id="GO:0005525">
    <property type="term" value="F:GTP binding"/>
    <property type="evidence" value="ECO:0007669"/>
    <property type="project" value="UniProtKB-KW"/>
</dbReference>
<keyword evidence="5" id="KW-0342">GTP-binding</keyword>
<dbReference type="InterPro" id="IPR000178">
    <property type="entry name" value="TF_IF2_bacterial-like"/>
</dbReference>
<dbReference type="CDD" id="cd03702">
    <property type="entry name" value="IF2_mtIF2_II"/>
    <property type="match status" value="1"/>
</dbReference>
<evidence type="ECO:0000313" key="10">
    <source>
        <dbReference type="EMBL" id="GIL67209.1"/>
    </source>
</evidence>
<dbReference type="GO" id="GO:0003743">
    <property type="term" value="F:translation initiation factor activity"/>
    <property type="evidence" value="ECO:0007669"/>
    <property type="project" value="UniProtKB-KW"/>
</dbReference>
<evidence type="ECO:0000256" key="7">
    <source>
        <dbReference type="ARBA" id="ARBA00044105"/>
    </source>
</evidence>
<reference evidence="10" key="1">
    <citation type="journal article" date="2021" name="Proc. Natl. Acad. Sci. U.S.A.">
        <title>Three genomes in the algal genus Volvox reveal the fate of a haploid sex-determining region after a transition to homothallism.</title>
        <authorList>
            <person name="Yamamoto K."/>
            <person name="Hamaji T."/>
            <person name="Kawai-Toyooka H."/>
            <person name="Matsuzaki R."/>
            <person name="Takahashi F."/>
            <person name="Nishimura Y."/>
            <person name="Kawachi M."/>
            <person name="Noguchi H."/>
            <person name="Minakuchi Y."/>
            <person name="Umen J.G."/>
            <person name="Toyoda A."/>
            <person name="Nozaki H."/>
        </authorList>
    </citation>
    <scope>NUCLEOTIDE SEQUENCE</scope>
    <source>
        <strain evidence="10">NIES-3780</strain>
    </source>
</reference>
<feature type="domain" description="Tr-type G" evidence="9">
    <location>
        <begin position="554"/>
        <end position="726"/>
    </location>
</feature>
<dbReference type="SUPFAM" id="SSF52156">
    <property type="entry name" value="Initiation factor IF2/eIF5b, domain 3"/>
    <property type="match status" value="1"/>
</dbReference>
<dbReference type="InterPro" id="IPR015760">
    <property type="entry name" value="TIF_IF2"/>
</dbReference>
<dbReference type="InterPro" id="IPR044145">
    <property type="entry name" value="IF2_II"/>
</dbReference>
<dbReference type="EMBL" id="BNCO01000095">
    <property type="protein sequence ID" value="GIL67209.1"/>
    <property type="molecule type" value="Genomic_DNA"/>
</dbReference>
<dbReference type="Gene3D" id="2.40.30.10">
    <property type="entry name" value="Translation factors"/>
    <property type="match status" value="2"/>
</dbReference>
<dbReference type="InterPro" id="IPR053905">
    <property type="entry name" value="EF-G-like_DII"/>
</dbReference>
<dbReference type="InterPro" id="IPR027417">
    <property type="entry name" value="P-loop_NTPase"/>
</dbReference>
<feature type="region of interest" description="Disordered" evidence="8">
    <location>
        <begin position="38"/>
        <end position="389"/>
    </location>
</feature>
<proteinExistence type="inferred from homology"/>
<dbReference type="SUPFAM" id="SSF50447">
    <property type="entry name" value="Translation proteins"/>
    <property type="match status" value="2"/>
</dbReference>
<feature type="compositionally biased region" description="Pro residues" evidence="8">
    <location>
        <begin position="306"/>
        <end position="318"/>
    </location>
</feature>
<name>A0A8J4BQG7_9CHLO</name>
<dbReference type="GO" id="GO:0003924">
    <property type="term" value="F:GTPase activity"/>
    <property type="evidence" value="ECO:0007669"/>
    <property type="project" value="InterPro"/>
</dbReference>
<feature type="compositionally biased region" description="Pro residues" evidence="8">
    <location>
        <begin position="98"/>
        <end position="116"/>
    </location>
</feature>
<feature type="compositionally biased region" description="Polar residues" evidence="8">
    <location>
        <begin position="166"/>
        <end position="176"/>
    </location>
</feature>
<dbReference type="FunFam" id="2.40.30.10:FF:000008">
    <property type="entry name" value="Translation initiation factor IF-2"/>
    <property type="match status" value="1"/>
</dbReference>
<dbReference type="FunFam" id="3.40.50.10050:FF:000001">
    <property type="entry name" value="Translation initiation factor IF-2"/>
    <property type="match status" value="1"/>
</dbReference>
<dbReference type="PROSITE" id="PS51722">
    <property type="entry name" value="G_TR_2"/>
    <property type="match status" value="1"/>
</dbReference>
<sequence length="1077" mass="112155">MAGYTSLPSASGCSSLQPIKAPLGFRYCPLKWRTGIIAAAGPGSAGPQPLTKPPLSPPRPVAPPPKPLAQFPPQQRQQPASSNDNGNGNGNGHANGVPAPPRPTAPPRPGPPPGAPKPSAVPLSAPPGVGGTGVRPRPGTPPSGPATLPLQGPVPPTAPRPGPGPASQNGSGNSMMSAPPRPAPPQPPRPPPPPSAGNRPPTQPAAITIASTPRPAAPVQPTQQQPIANPFANISRPTSPPRAAAATGAASATPVVNPFVNISRPAPPAAATPAPSSVGLAPPPLQRPPTPAPAGAVAPPNLSRPMPRPKPSSPPRPLGPQSAAVPTAAPRPPGVMPPPARPDLLPRQSPATAPTTAAAGTGSLQLQRPDPPSLRVLEPLMGPGAQAAARRLEVQEVEEVVEEEGGELFDDDDMEFMNKGAAMKGKGKKGAGKRKEKVTAEMKREARRQREAVRLEKEASRRRDKEEIFEVGDEGMSLDDLAALLQVAASDIVRSLFMRGITLSMSQMLDKNTVKLVASDFDVVVVDKDPVAVTDAAKKRTEFISEEDVDDLAPRPPVVTVMGHVDHGKTSLLDYIRKARVAAGEAGGITQAIGAYNTEVEVDGSLRTICFLDTPGHEAFSAMRARGAQVTDIAIIIVAADDGVRPQTREAVAHAQAAGVPIVVAINKMDKPGADVERAKQELLELNLVPEEWGGSTPMVSVSAKKGTGVQDLLTQVLWVAEEKQLMSNPKRPAAGTVIEAYLDKKKGPVATLLVQVGTLRPGDIIRAGASYGKVRALSNDLGQSIPSAGPSIAVQLTGLNSVPAAGEEFEVCATESAAREAAVEFEDKIKLRRMLEMSGGGSLVTLSSLATVDEDQEAMQRLNLIIKADTMGMVEAIRAALSMLPQQSVVLRFLLAGAGEITASDVDLAAASGGLVLAFNLEPDEAVSAQAKRMGVSVKSYRIIYELIEDVKAAMEGKLKLVEERVPQGTAVVKAVFGSGKKKVAGCAVTEGKIVKAGHVTVKRGKTMLYEGKLSSLRRVKDVVEEVAAGLECGLGCDGFTEWAEGDTIECYLLVTKSRRLEEARATTAVDVSTLM</sequence>
<comment type="similarity">
    <text evidence="1">Belongs to the TRAFAC class translation factor GTPase superfamily. Classic translation factor GTPase family. IF-2 subfamily.</text>
</comment>
<dbReference type="InterPro" id="IPR023115">
    <property type="entry name" value="TIF_IF2_dom3"/>
</dbReference>
<keyword evidence="4" id="KW-0648">Protein biosynthesis</keyword>
<dbReference type="Proteomes" id="UP000747399">
    <property type="component" value="Unassembled WGS sequence"/>
</dbReference>
<dbReference type="PANTHER" id="PTHR43381">
    <property type="entry name" value="TRANSLATION INITIATION FACTOR IF-2-RELATED"/>
    <property type="match status" value="1"/>
</dbReference>
<feature type="compositionally biased region" description="Low complexity" evidence="8">
    <location>
        <begin position="293"/>
        <end position="305"/>
    </location>
</feature>
<dbReference type="CDD" id="cd01887">
    <property type="entry name" value="IF2_eIF5B"/>
    <property type="match status" value="1"/>
</dbReference>
<keyword evidence="11" id="KW-1185">Reference proteome</keyword>
<feature type="compositionally biased region" description="Low complexity" evidence="8">
    <location>
        <begin position="212"/>
        <end position="226"/>
    </location>
</feature>
<dbReference type="Gene3D" id="3.40.50.300">
    <property type="entry name" value="P-loop containing nucleotide triphosphate hydrolases"/>
    <property type="match status" value="1"/>
</dbReference>
<feature type="compositionally biased region" description="Pro residues" evidence="8">
    <location>
        <begin position="50"/>
        <end position="67"/>
    </location>
</feature>
<feature type="compositionally biased region" description="Pro residues" evidence="8">
    <location>
        <begin position="179"/>
        <end position="195"/>
    </location>
</feature>
<evidence type="ECO:0000313" key="11">
    <source>
        <dbReference type="Proteomes" id="UP000747399"/>
    </source>
</evidence>
<feature type="compositionally biased region" description="Basic and acidic residues" evidence="8">
    <location>
        <begin position="437"/>
        <end position="450"/>
    </location>
</feature>
<dbReference type="InterPro" id="IPR006847">
    <property type="entry name" value="IF2_N"/>
</dbReference>
<accession>A0A8J4BQG7</accession>
<feature type="compositionally biased region" description="Basic residues" evidence="8">
    <location>
        <begin position="425"/>
        <end position="436"/>
    </location>
</feature>
<feature type="compositionally biased region" description="Low complexity" evidence="8">
    <location>
        <begin position="38"/>
        <end position="49"/>
    </location>
</feature>
<comment type="caution">
    <text evidence="10">The sequence shown here is derived from an EMBL/GenBank/DDBJ whole genome shotgun (WGS) entry which is preliminary data.</text>
</comment>
<evidence type="ECO:0000256" key="6">
    <source>
        <dbReference type="ARBA" id="ARBA00025162"/>
    </source>
</evidence>
<dbReference type="PANTHER" id="PTHR43381:SF5">
    <property type="entry name" value="TR-TYPE G DOMAIN-CONTAINING PROTEIN"/>
    <property type="match status" value="1"/>
</dbReference>
<evidence type="ECO:0000256" key="3">
    <source>
        <dbReference type="ARBA" id="ARBA00022741"/>
    </source>
</evidence>
<keyword evidence="2" id="KW-0396">Initiation factor</keyword>
<feature type="compositionally biased region" description="Pro residues" evidence="8">
    <location>
        <begin position="329"/>
        <end position="341"/>
    </location>
</feature>
<dbReference type="GO" id="GO:0005737">
    <property type="term" value="C:cytoplasm"/>
    <property type="evidence" value="ECO:0007669"/>
    <property type="project" value="TreeGrafter"/>
</dbReference>
<dbReference type="SUPFAM" id="SSF52540">
    <property type="entry name" value="P-loop containing nucleoside triphosphate hydrolases"/>
    <property type="match status" value="1"/>
</dbReference>
<dbReference type="NCBIfam" id="TIGR00487">
    <property type="entry name" value="IF-2"/>
    <property type="match status" value="1"/>
</dbReference>
<protein>
    <recommendedName>
        <fullName evidence="7">Translation initiation factor IF-2, chloroplastic</fullName>
    </recommendedName>
</protein>
<dbReference type="HAMAP" id="MF_00100_B">
    <property type="entry name" value="IF_2_B"/>
    <property type="match status" value="1"/>
</dbReference>
<keyword evidence="3" id="KW-0547">Nucleotide-binding</keyword>
<evidence type="ECO:0000256" key="8">
    <source>
        <dbReference type="SAM" id="MobiDB-lite"/>
    </source>
</evidence>
<dbReference type="FunFam" id="3.40.50.300:FF:000019">
    <property type="entry name" value="Translation initiation factor IF-2"/>
    <property type="match status" value="1"/>
</dbReference>
<evidence type="ECO:0000256" key="2">
    <source>
        <dbReference type="ARBA" id="ARBA00022540"/>
    </source>
</evidence>
<feature type="compositionally biased region" description="Low complexity" evidence="8">
    <location>
        <begin position="235"/>
        <end position="254"/>
    </location>
</feature>
<dbReference type="AlphaFoldDB" id="A0A8J4BQG7"/>